<evidence type="ECO:0000256" key="2">
    <source>
        <dbReference type="ARBA" id="ARBA00011900"/>
    </source>
</evidence>
<evidence type="ECO:0000259" key="9">
    <source>
        <dbReference type="Pfam" id="PF22837"/>
    </source>
</evidence>
<evidence type="ECO:0000256" key="6">
    <source>
        <dbReference type="ARBA" id="ARBA00022747"/>
    </source>
</evidence>
<keyword evidence="5" id="KW-0949">S-adenosyl-L-methionine</keyword>
<accession>A0A1H4LG42</accession>
<dbReference type="RefSeq" id="WP_048378113.1">
    <property type="nucleotide sequence ID" value="NZ_FNRS01000001.1"/>
</dbReference>
<dbReference type="InterPro" id="IPR029063">
    <property type="entry name" value="SAM-dependent_MTases_sf"/>
</dbReference>
<dbReference type="Pfam" id="PF22837">
    <property type="entry name" value="M_Eco57I_C"/>
    <property type="match status" value="1"/>
</dbReference>
<proteinExistence type="inferred from homology"/>
<evidence type="ECO:0000256" key="1">
    <source>
        <dbReference type="ARBA" id="ARBA00006594"/>
    </source>
</evidence>
<sequence length="569" mass="63882">MLVDESLLLDEMHILKSDERRRSLGAFYTPSFLSKLLCQWAIRKKDDVVLEPSFGGCTFLEEIADRFLELGLDDPLESVYGCDIDKNAFAKLETLKVYSRNSNFLLKDFLQLESVDFCQGKADVVIGNPPYIGSSQISVEQRKTLELWKKSCGMDIEARSSLWVYFFIHALTFLKAGARLAFVLPGSFLSSDYAKKIHELIKSRFDRSLVVSLAERIFVAEGAEERTVILLAEGYRSDGFGKGVVKVAHSPRLLGLPKLFESWRADEQVFDDFDNVGIGSFLARSASENFFSLCARLPCIELGSIAAVSIGIVTGDTRFFIRTLSEWRQFGIDERFYKFVVPKIKGIAGVNLTKSQVKSLISSDVRCLLLDTSSHELSGQVLKYLSSYPVAKHGLATYKKRVIWHQPDDKKTPDGFFTFLTHNGPRIVLNSAKVNCTNSVHRVFLKEKLSKVQLKLVALSMLSTFTQTHAEIIGRPCGSGALKLEPKDALQLKLLYPDDIDPELITKAFKDVQNALDKSPPDESGARKIADLALAKMIKINFDDEILQLEQSLKIAREHRKGNVESNHF</sequence>
<feature type="domain" description="DNA methylase adenine-specific" evidence="8">
    <location>
        <begin position="20"/>
        <end position="229"/>
    </location>
</feature>
<comment type="caution">
    <text evidence="10">The sequence shown here is derived from an EMBL/GenBank/DDBJ whole genome shotgun (WGS) entry which is preliminary data.</text>
</comment>
<evidence type="ECO:0000313" key="11">
    <source>
        <dbReference type="Proteomes" id="UP000183155"/>
    </source>
</evidence>
<evidence type="ECO:0000256" key="4">
    <source>
        <dbReference type="ARBA" id="ARBA00022679"/>
    </source>
</evidence>
<dbReference type="EC" id="2.1.1.72" evidence="2"/>
<dbReference type="InterPro" id="IPR050953">
    <property type="entry name" value="N4_N6_ade-DNA_methylase"/>
</dbReference>
<keyword evidence="4" id="KW-0808">Transferase</keyword>
<comment type="catalytic activity">
    <reaction evidence="7">
        <text>a 2'-deoxyadenosine in DNA + S-adenosyl-L-methionine = an N(6)-methyl-2'-deoxyadenosine in DNA + S-adenosyl-L-homocysteine + H(+)</text>
        <dbReference type="Rhea" id="RHEA:15197"/>
        <dbReference type="Rhea" id="RHEA-COMP:12418"/>
        <dbReference type="Rhea" id="RHEA-COMP:12419"/>
        <dbReference type="ChEBI" id="CHEBI:15378"/>
        <dbReference type="ChEBI" id="CHEBI:57856"/>
        <dbReference type="ChEBI" id="CHEBI:59789"/>
        <dbReference type="ChEBI" id="CHEBI:90615"/>
        <dbReference type="ChEBI" id="CHEBI:90616"/>
        <dbReference type="EC" id="2.1.1.72"/>
    </reaction>
</comment>
<dbReference type="InterPro" id="IPR002052">
    <property type="entry name" value="DNA_methylase_N6_adenine_CS"/>
</dbReference>
<evidence type="ECO:0000256" key="5">
    <source>
        <dbReference type="ARBA" id="ARBA00022691"/>
    </source>
</evidence>
<evidence type="ECO:0000256" key="3">
    <source>
        <dbReference type="ARBA" id="ARBA00022603"/>
    </source>
</evidence>
<dbReference type="InterPro" id="IPR003356">
    <property type="entry name" value="DNA_methylase_A-5"/>
</dbReference>
<name>A0A1H4LG42_PSETA</name>
<keyword evidence="11" id="KW-1185">Reference proteome</keyword>
<dbReference type="GO" id="GO:0008168">
    <property type="term" value="F:methyltransferase activity"/>
    <property type="evidence" value="ECO:0007669"/>
    <property type="project" value="UniProtKB-KW"/>
</dbReference>
<dbReference type="PRINTS" id="PR00507">
    <property type="entry name" value="N12N6MTFRASE"/>
</dbReference>
<dbReference type="PANTHER" id="PTHR33841:SF5">
    <property type="entry name" value="DNA METHYLASE (MODIFICATION METHYLASE) (METHYLTRANSFERASE)-RELATED"/>
    <property type="match status" value="1"/>
</dbReference>
<evidence type="ECO:0000313" key="10">
    <source>
        <dbReference type="EMBL" id="SEB69650.1"/>
    </source>
</evidence>
<evidence type="ECO:0000259" key="8">
    <source>
        <dbReference type="Pfam" id="PF02384"/>
    </source>
</evidence>
<dbReference type="Proteomes" id="UP000183155">
    <property type="component" value="Unassembled WGS sequence"/>
</dbReference>
<dbReference type="Pfam" id="PF02384">
    <property type="entry name" value="N6_Mtase"/>
    <property type="match status" value="1"/>
</dbReference>
<comment type="similarity">
    <text evidence="1">Belongs to the N(4)/N(6)-methyltransferase family.</text>
</comment>
<evidence type="ECO:0000256" key="7">
    <source>
        <dbReference type="ARBA" id="ARBA00047942"/>
    </source>
</evidence>
<feature type="domain" description="Type II methyltransferase M.Eco57I C-terminal" evidence="9">
    <location>
        <begin position="281"/>
        <end position="517"/>
    </location>
</feature>
<organism evidence="10 11">
    <name type="scientific">Pseudomonas taetrolens</name>
    <dbReference type="NCBI Taxonomy" id="47884"/>
    <lineage>
        <taxon>Bacteria</taxon>
        <taxon>Pseudomonadati</taxon>
        <taxon>Pseudomonadota</taxon>
        <taxon>Gammaproteobacteria</taxon>
        <taxon>Pseudomonadales</taxon>
        <taxon>Pseudomonadaceae</taxon>
        <taxon>Pseudomonas</taxon>
    </lineage>
</organism>
<keyword evidence="3 10" id="KW-0489">Methyltransferase</keyword>
<protein>
    <recommendedName>
        <fullName evidence="2">site-specific DNA-methyltransferase (adenine-specific)</fullName>
        <ecNumber evidence="2">2.1.1.72</ecNumber>
    </recommendedName>
</protein>
<dbReference type="InterPro" id="IPR054520">
    <property type="entry name" value="M_Eco57I_C"/>
</dbReference>
<dbReference type="GO" id="GO:0032259">
    <property type="term" value="P:methylation"/>
    <property type="evidence" value="ECO:0007669"/>
    <property type="project" value="UniProtKB-KW"/>
</dbReference>
<keyword evidence="6" id="KW-0680">Restriction system</keyword>
<dbReference type="EMBL" id="FNRS01000001">
    <property type="protein sequence ID" value="SEB69650.1"/>
    <property type="molecule type" value="Genomic_DNA"/>
</dbReference>
<dbReference type="Gene3D" id="3.40.50.150">
    <property type="entry name" value="Vaccinia Virus protein VP39"/>
    <property type="match status" value="1"/>
</dbReference>
<dbReference type="PANTHER" id="PTHR33841">
    <property type="entry name" value="DNA METHYLTRANSFERASE YEEA-RELATED"/>
    <property type="match status" value="1"/>
</dbReference>
<gene>
    <name evidence="10" type="ORF">SAMN04490203_0978</name>
</gene>
<reference evidence="10 11" key="1">
    <citation type="submission" date="2016-10" db="EMBL/GenBank/DDBJ databases">
        <authorList>
            <person name="Varghese N."/>
            <person name="Submissions S."/>
        </authorList>
    </citation>
    <scope>NUCLEOTIDE SEQUENCE [LARGE SCALE GENOMIC DNA]</scope>
    <source>
        <strain evidence="10 11">BS3652</strain>
    </source>
</reference>
<dbReference type="SUPFAM" id="SSF53335">
    <property type="entry name" value="S-adenosyl-L-methionine-dependent methyltransferases"/>
    <property type="match status" value="1"/>
</dbReference>
<dbReference type="PROSITE" id="PS00092">
    <property type="entry name" value="N6_MTASE"/>
    <property type="match status" value="1"/>
</dbReference>